<dbReference type="Proteomes" id="UP000748756">
    <property type="component" value="Unassembled WGS sequence"/>
</dbReference>
<keyword evidence="4" id="KW-1185">Reference proteome</keyword>
<feature type="domain" description="F-box" evidence="2">
    <location>
        <begin position="3"/>
        <end position="48"/>
    </location>
</feature>
<dbReference type="Gene3D" id="3.80.10.10">
    <property type="entry name" value="Ribonuclease Inhibitor"/>
    <property type="match status" value="1"/>
</dbReference>
<dbReference type="InterPro" id="IPR036047">
    <property type="entry name" value="F-box-like_dom_sf"/>
</dbReference>
<dbReference type="SUPFAM" id="SSF52047">
    <property type="entry name" value="RNI-like"/>
    <property type="match status" value="1"/>
</dbReference>
<dbReference type="SUPFAM" id="SSF81383">
    <property type="entry name" value="F-box domain"/>
    <property type="match status" value="1"/>
</dbReference>
<reference evidence="3" key="1">
    <citation type="journal article" date="2020" name="Fungal Divers.">
        <title>Resolving the Mortierellaceae phylogeny through synthesis of multi-gene phylogenetics and phylogenomics.</title>
        <authorList>
            <person name="Vandepol N."/>
            <person name="Liber J."/>
            <person name="Desiro A."/>
            <person name="Na H."/>
            <person name="Kennedy M."/>
            <person name="Barry K."/>
            <person name="Grigoriev I.V."/>
            <person name="Miller A.N."/>
            <person name="O'Donnell K."/>
            <person name="Stajich J.E."/>
            <person name="Bonito G."/>
        </authorList>
    </citation>
    <scope>NUCLEOTIDE SEQUENCE</scope>
    <source>
        <strain evidence="3">NRRL 6426</strain>
    </source>
</reference>
<evidence type="ECO:0000259" key="2">
    <source>
        <dbReference type="PROSITE" id="PS50181"/>
    </source>
</evidence>
<accession>A0A9P5RSE9</accession>
<dbReference type="EMBL" id="JAAAUQ010001279">
    <property type="protein sequence ID" value="KAF9140743.1"/>
    <property type="molecule type" value="Genomic_DNA"/>
</dbReference>
<protein>
    <recommendedName>
        <fullName evidence="2">F-box domain-containing protein</fullName>
    </recommendedName>
</protein>
<evidence type="ECO:0000256" key="1">
    <source>
        <dbReference type="SAM" id="MobiDB-lite"/>
    </source>
</evidence>
<name>A0A9P5RSE9_9FUNG</name>
<feature type="region of interest" description="Disordered" evidence="1">
    <location>
        <begin position="116"/>
        <end position="141"/>
    </location>
</feature>
<dbReference type="InterPro" id="IPR001810">
    <property type="entry name" value="F-box_dom"/>
</dbReference>
<evidence type="ECO:0000313" key="3">
    <source>
        <dbReference type="EMBL" id="KAF9140743.1"/>
    </source>
</evidence>
<comment type="caution">
    <text evidence="3">The sequence shown here is derived from an EMBL/GenBank/DDBJ whole genome shotgun (WGS) entry which is preliminary data.</text>
</comment>
<evidence type="ECO:0000313" key="4">
    <source>
        <dbReference type="Proteomes" id="UP000748756"/>
    </source>
</evidence>
<dbReference type="OrthoDB" id="2434396at2759"/>
<dbReference type="PROSITE" id="PS50181">
    <property type="entry name" value="FBOX"/>
    <property type="match status" value="1"/>
</dbReference>
<organism evidence="3 4">
    <name type="scientific">Linnemannia schmuckeri</name>
    <dbReference type="NCBI Taxonomy" id="64567"/>
    <lineage>
        <taxon>Eukaryota</taxon>
        <taxon>Fungi</taxon>
        <taxon>Fungi incertae sedis</taxon>
        <taxon>Mucoromycota</taxon>
        <taxon>Mortierellomycotina</taxon>
        <taxon>Mortierellomycetes</taxon>
        <taxon>Mortierellales</taxon>
        <taxon>Mortierellaceae</taxon>
        <taxon>Linnemannia</taxon>
    </lineage>
</organism>
<dbReference type="Gene3D" id="1.20.1280.50">
    <property type="match status" value="1"/>
</dbReference>
<dbReference type="AlphaFoldDB" id="A0A9P5RSE9"/>
<proteinExistence type="predicted"/>
<dbReference type="InterPro" id="IPR032675">
    <property type="entry name" value="LRR_dom_sf"/>
</dbReference>
<dbReference type="Pfam" id="PF12937">
    <property type="entry name" value="F-box-like"/>
    <property type="match status" value="1"/>
</dbReference>
<gene>
    <name evidence="3" type="ORF">BG015_001524</name>
</gene>
<sequence length="617" mass="69324">MPRATFSSLPVEIVTLITIHLNRHDLAQCTRVCHHWSIYFSPSLWRVVEADTWFCDEERLAILAKHAHFIREIEFVNNPRAAKVLALGTEGGGLRSLIANFEWKRGEALPQLELPPEQDQAEAEAEAQAQPEPSDTTTLGTPRTQQWQIEGFGNARLLGDLLIANQNLKFVSADETCFRHSDGTDAFQFFIACCPSSLERLELRFRNHPTSLASVADNSTLYNDLADTHITLFASAPEISILGSFKFMKELVISGGNCHIGPHRLAFLGLCPNLERLQLDNIDKIPMAALSAALRMSCPQLSILELKGPYRGGDDDLAFLLSSAKSHWKEVSLPDMDDFGIKAFTVLMESVVMRLEVLKVGGWGEIHGGQFLDLLCSAQHLRRMEGLADGELREITMESTMWAYAAFYLHTYERDRSWALGPSMEFLQIWIDDIPRPDLVCRRNGEPISRYTALPEGEGDEHFRYDVQRWVYTQLGRLTGLQNLILGVKELDPRVLSARGLAHLDPIALEEVLRFVVPTFIYRSMEFSLESGLGLLVGLKELRFLDVKSTAHRIGVTELDWMHVNWPKLKEIKGLVSAREWAGDAEAGLAVKAAVEEWMDAHPYGIGSYYYSGSIIS</sequence>